<evidence type="ECO:0000313" key="3">
    <source>
        <dbReference type="Proteomes" id="UP001499851"/>
    </source>
</evidence>
<dbReference type="PANTHER" id="PTHR10357">
    <property type="entry name" value="ALPHA-AMYLASE FAMILY MEMBER"/>
    <property type="match status" value="1"/>
</dbReference>
<dbReference type="SUPFAM" id="SSF51445">
    <property type="entry name" value="(Trans)glycosidases"/>
    <property type="match status" value="1"/>
</dbReference>
<dbReference type="Proteomes" id="UP001499851">
    <property type="component" value="Unassembled WGS sequence"/>
</dbReference>
<protein>
    <submittedName>
        <fullName evidence="2">Alpha-amylase family protein</fullName>
    </submittedName>
</protein>
<dbReference type="RefSeq" id="WP_344487704.1">
    <property type="nucleotide sequence ID" value="NZ_BAAAQF010000010.1"/>
</dbReference>
<proteinExistence type="predicted"/>
<dbReference type="InterPro" id="IPR017853">
    <property type="entry name" value="GH"/>
</dbReference>
<organism evidence="2 3">
    <name type="scientific">Glycomyces endophyticus</name>
    <dbReference type="NCBI Taxonomy" id="480996"/>
    <lineage>
        <taxon>Bacteria</taxon>
        <taxon>Bacillati</taxon>
        <taxon>Actinomycetota</taxon>
        <taxon>Actinomycetes</taxon>
        <taxon>Glycomycetales</taxon>
        <taxon>Glycomycetaceae</taxon>
        <taxon>Glycomyces</taxon>
    </lineage>
</organism>
<dbReference type="PANTHER" id="PTHR10357:SF219">
    <property type="entry name" value="MALTOSE ALPHA-D-GLUCOSYLTRANSFERASE"/>
    <property type="match status" value="1"/>
</dbReference>
<evidence type="ECO:0000259" key="1">
    <source>
        <dbReference type="SMART" id="SM00642"/>
    </source>
</evidence>
<dbReference type="Gene3D" id="3.20.20.80">
    <property type="entry name" value="Glycosidases"/>
    <property type="match status" value="1"/>
</dbReference>
<dbReference type="InterPro" id="IPR054049">
    <property type="entry name" value="SupH-like_C"/>
</dbReference>
<dbReference type="InterPro" id="IPR006047">
    <property type="entry name" value="GH13_cat_dom"/>
</dbReference>
<dbReference type="CDD" id="cd11334">
    <property type="entry name" value="AmyAc_TreS"/>
    <property type="match status" value="1"/>
</dbReference>
<accession>A0ABN2H2D6</accession>
<name>A0ABN2H2D6_9ACTN</name>
<feature type="domain" description="Glycosyl hydrolase family 13 catalytic" evidence="1">
    <location>
        <begin position="16"/>
        <end position="411"/>
    </location>
</feature>
<sequence>MQPLWYRNAVIYAMDPSMFRDSDGDGWGDIRGITRRLDHLRGLGATCLWLLPFYPSPFKDGGYDLTDHLSVDPRLGTVSDLVGLLEEAEEKGIRVIFDLVVQHTSDQHPWFREARSNPDSRYRDYYIWSDEPVEVEGLEPCFPTVEDSIWTWDEEAGQYYRHVFYAHEPDLNIANPEVREEIKRIMAFWLRLGASGFRVDAVPYMVHAAEEIEEYEAGADLLRELREFVALRHPEAVLMGEVDVPLEEYDDYFLDGDGLTMLLNFWMNNHVFLALARGEAEPVHRALEEMPQPPRHSQYANWLRNHDELDLERLSEEEREEVMALFAPDEDMRAYGRGIRRRIAPMLGGDRRRIAAAHALLLSLPGTPVLQYGDEIGMGDDLSRRERMSVRIPMQWSADEHGGFSSAPKDRLVAEPVREGPFGYEEVNVYDQHRSLDGGLLASVGDLVRTRLGLTEIGFGRHAVLDTGCPSVVALRHDDERDGTVVTLVNLADEDVEVRLAGDGLDDLVDILTGGDHSSDDDEPSLFKLTGYGYRWLRPRTHVFK</sequence>
<dbReference type="SMART" id="SM00642">
    <property type="entry name" value="Aamy"/>
    <property type="match status" value="1"/>
</dbReference>
<comment type="caution">
    <text evidence="2">The sequence shown here is derived from an EMBL/GenBank/DDBJ whole genome shotgun (WGS) entry which is preliminary data.</text>
</comment>
<reference evidence="2 3" key="1">
    <citation type="journal article" date="2019" name="Int. J. Syst. Evol. Microbiol.">
        <title>The Global Catalogue of Microorganisms (GCM) 10K type strain sequencing project: providing services to taxonomists for standard genome sequencing and annotation.</title>
        <authorList>
            <consortium name="The Broad Institute Genomics Platform"/>
            <consortium name="The Broad Institute Genome Sequencing Center for Infectious Disease"/>
            <person name="Wu L."/>
            <person name="Ma J."/>
        </authorList>
    </citation>
    <scope>NUCLEOTIDE SEQUENCE [LARGE SCALE GENOMIC DNA]</scope>
    <source>
        <strain evidence="2 3">JCM 16001</strain>
    </source>
</reference>
<dbReference type="EMBL" id="BAAAQF010000010">
    <property type="protein sequence ID" value="GAA1680829.1"/>
    <property type="molecule type" value="Genomic_DNA"/>
</dbReference>
<dbReference type="Pfam" id="PF00128">
    <property type="entry name" value="Alpha-amylase"/>
    <property type="match status" value="2"/>
</dbReference>
<gene>
    <name evidence="2" type="ORF">GCM10009830_29870</name>
</gene>
<evidence type="ECO:0000313" key="2">
    <source>
        <dbReference type="EMBL" id="GAA1680829.1"/>
    </source>
</evidence>
<keyword evidence="3" id="KW-1185">Reference proteome</keyword>
<dbReference type="InterPro" id="IPR045857">
    <property type="entry name" value="O16G_dom_2"/>
</dbReference>
<dbReference type="Gene3D" id="3.90.400.10">
    <property type="entry name" value="Oligo-1,6-glucosidase, Domain 2"/>
    <property type="match status" value="1"/>
</dbReference>
<dbReference type="Pfam" id="PF22157">
    <property type="entry name" value="SupH-like_C"/>
    <property type="match status" value="1"/>
</dbReference>